<feature type="transmembrane region" description="Helical" evidence="1">
    <location>
        <begin position="243"/>
        <end position="266"/>
    </location>
</feature>
<dbReference type="PANTHER" id="PTHR41324:SF1">
    <property type="entry name" value="DUF2232 DOMAIN-CONTAINING PROTEIN"/>
    <property type="match status" value="1"/>
</dbReference>
<evidence type="ECO:0000313" key="2">
    <source>
        <dbReference type="EMBL" id="MFC0525970.1"/>
    </source>
</evidence>
<sequence length="308" mass="34510">MKQTNPLREGVMYGGIYLVLLCLIAFVPGIGILGTIILPLPFLLFAARWDIRISFAFSFLVIALSLLVLYPALPMVMVAVTGGLALGIALKQDKSPYEAWAQGAAGFVVGILLFYVLSLWLFQVNWITQFNQYMTESMETSRQMLESISGTISEERVQLLEEQANQLSLLLPSFMGIFSIVIAFLTLWIGFKVHNKVYKTSYAFPPVRELTLPKVLLWYHLIAVIATWINAESGTMLYEATQNIYTLTGFFMTLQGITFIFAYAHAKKLPKIFSIIGVIVGATLLVYPIMILGIIDLGFSLRERIKKN</sequence>
<dbReference type="RefSeq" id="WP_377351826.1">
    <property type="nucleotide sequence ID" value="NZ_JBHLTP010000024.1"/>
</dbReference>
<reference evidence="2 3" key="1">
    <citation type="submission" date="2024-09" db="EMBL/GenBank/DDBJ databases">
        <authorList>
            <person name="Sun Q."/>
            <person name="Mori K."/>
        </authorList>
    </citation>
    <scope>NUCLEOTIDE SEQUENCE [LARGE SCALE GENOMIC DNA]</scope>
    <source>
        <strain evidence="2 3">NCAIM B.02529</strain>
    </source>
</reference>
<evidence type="ECO:0000313" key="3">
    <source>
        <dbReference type="Proteomes" id="UP001589836"/>
    </source>
</evidence>
<keyword evidence="1" id="KW-1133">Transmembrane helix</keyword>
<protein>
    <submittedName>
        <fullName evidence="2">YybS family protein</fullName>
    </submittedName>
</protein>
<feature type="transmembrane region" description="Helical" evidence="1">
    <location>
        <begin position="100"/>
        <end position="122"/>
    </location>
</feature>
<proteinExistence type="predicted"/>
<accession>A0ABV6LU91</accession>
<feature type="transmembrane region" description="Helical" evidence="1">
    <location>
        <begin position="169"/>
        <end position="191"/>
    </location>
</feature>
<keyword evidence="3" id="KW-1185">Reference proteome</keyword>
<gene>
    <name evidence="2" type="ORF">ACFFGV_20555</name>
</gene>
<feature type="transmembrane region" description="Helical" evidence="1">
    <location>
        <begin position="211"/>
        <end position="231"/>
    </location>
</feature>
<name>A0ABV6LU91_9BACI</name>
<dbReference type="EMBL" id="JBHLTP010000024">
    <property type="protein sequence ID" value="MFC0525970.1"/>
    <property type="molecule type" value="Genomic_DNA"/>
</dbReference>
<dbReference type="InterPro" id="IPR018710">
    <property type="entry name" value="DUF2232"/>
</dbReference>
<evidence type="ECO:0000256" key="1">
    <source>
        <dbReference type="SAM" id="Phobius"/>
    </source>
</evidence>
<dbReference type="Pfam" id="PF09991">
    <property type="entry name" value="DUF2232"/>
    <property type="match status" value="1"/>
</dbReference>
<comment type="caution">
    <text evidence="2">The sequence shown here is derived from an EMBL/GenBank/DDBJ whole genome shotgun (WGS) entry which is preliminary data.</text>
</comment>
<dbReference type="PANTHER" id="PTHR41324">
    <property type="entry name" value="MEMBRANE PROTEIN-RELATED"/>
    <property type="match status" value="1"/>
</dbReference>
<keyword evidence="1" id="KW-0472">Membrane</keyword>
<organism evidence="2 3">
    <name type="scientific">Pontibacillus salicampi</name>
    <dbReference type="NCBI Taxonomy" id="1449801"/>
    <lineage>
        <taxon>Bacteria</taxon>
        <taxon>Bacillati</taxon>
        <taxon>Bacillota</taxon>
        <taxon>Bacilli</taxon>
        <taxon>Bacillales</taxon>
        <taxon>Bacillaceae</taxon>
        <taxon>Pontibacillus</taxon>
    </lineage>
</organism>
<dbReference type="Proteomes" id="UP001589836">
    <property type="component" value="Unassembled WGS sequence"/>
</dbReference>
<feature type="transmembrane region" description="Helical" evidence="1">
    <location>
        <begin position="272"/>
        <end position="299"/>
    </location>
</feature>
<feature type="transmembrane region" description="Helical" evidence="1">
    <location>
        <begin position="12"/>
        <end position="45"/>
    </location>
</feature>
<keyword evidence="1" id="KW-0812">Transmembrane</keyword>
<feature type="transmembrane region" description="Helical" evidence="1">
    <location>
        <begin position="57"/>
        <end position="80"/>
    </location>
</feature>